<proteinExistence type="predicted"/>
<feature type="compositionally biased region" description="Basic and acidic residues" evidence="1">
    <location>
        <begin position="145"/>
        <end position="171"/>
    </location>
</feature>
<dbReference type="Pfam" id="PF11167">
    <property type="entry name" value="DUF2953"/>
    <property type="match status" value="1"/>
</dbReference>
<organism evidence="3 4">
    <name type="scientific">Mordavella massiliensis</name>
    <dbReference type="NCBI Taxonomy" id="1871024"/>
    <lineage>
        <taxon>Bacteria</taxon>
        <taxon>Bacillati</taxon>
        <taxon>Bacillota</taxon>
        <taxon>Clostridia</taxon>
        <taxon>Eubacteriales</taxon>
        <taxon>Clostridiaceae</taxon>
        <taxon>Mordavella</taxon>
    </lineage>
</organism>
<evidence type="ECO:0000313" key="4">
    <source>
        <dbReference type="Proteomes" id="UP000713880"/>
    </source>
</evidence>
<name>A0A938WZD3_9CLOT</name>
<comment type="caution">
    <text evidence="3">The sequence shown here is derived from an EMBL/GenBank/DDBJ whole genome shotgun (WGS) entry which is preliminary data.</text>
</comment>
<keyword evidence="2" id="KW-1133">Transmembrane helix</keyword>
<accession>A0A938WZD3</accession>
<keyword evidence="2" id="KW-0812">Transmembrane</keyword>
<feature type="transmembrane region" description="Helical" evidence="2">
    <location>
        <begin position="7"/>
        <end position="26"/>
    </location>
</feature>
<reference evidence="3" key="1">
    <citation type="submission" date="2020-08" db="EMBL/GenBank/DDBJ databases">
        <authorList>
            <person name="Cejkova D."/>
            <person name="Kubasova T."/>
            <person name="Jahodarova E."/>
            <person name="Rychlik I."/>
        </authorList>
    </citation>
    <scope>NUCLEOTIDE SEQUENCE</scope>
    <source>
        <strain evidence="3">An420c</strain>
    </source>
</reference>
<keyword evidence="2" id="KW-0472">Membrane</keyword>
<keyword evidence="4" id="KW-1185">Reference proteome</keyword>
<dbReference type="EMBL" id="JACJLV010000011">
    <property type="protein sequence ID" value="MBM6826471.1"/>
    <property type="molecule type" value="Genomic_DNA"/>
</dbReference>
<protein>
    <submittedName>
        <fullName evidence="3">DUF2953 domain-containing protein</fullName>
    </submittedName>
</protein>
<sequence>MLKIIGIIIAVILGILVLLILIILLVPVRYQGEAAADGTWKGICAKIKVHWFFHLIAFSAEYKDEAFFWRLRIAWKKMGTDSEDVQEPVADEKTEIRKEPAVEEKTEIKQESAVEEKTEVRQEPAVEEQAEYKEKEEVSADEAGTEDRLEKEEKTDTKTEENVERLLQEPEKNEEESQIPPADEETPFLFEKIAGRLRAFFQKIKYTFQRLCGKIKTLSEKKEKVKEFLTDEVHRRAFQKTKTEFSRLMRRIRPKKLKGTVHYGFEDPYHTGQVLAALGVAYPWLGEAVSVYPDFEKRILQGDLYVKGTVRALYVVLLIWKLVWCKDVRTTYHHIRSFE</sequence>
<evidence type="ECO:0000256" key="1">
    <source>
        <dbReference type="SAM" id="MobiDB-lite"/>
    </source>
</evidence>
<dbReference type="AlphaFoldDB" id="A0A938WZD3"/>
<evidence type="ECO:0000313" key="3">
    <source>
        <dbReference type="EMBL" id="MBM6826471.1"/>
    </source>
</evidence>
<feature type="region of interest" description="Disordered" evidence="1">
    <location>
        <begin position="83"/>
        <end position="185"/>
    </location>
</feature>
<feature type="compositionally biased region" description="Acidic residues" evidence="1">
    <location>
        <begin position="172"/>
        <end position="185"/>
    </location>
</feature>
<feature type="compositionally biased region" description="Basic and acidic residues" evidence="1">
    <location>
        <begin position="90"/>
        <end position="138"/>
    </location>
</feature>
<evidence type="ECO:0000256" key="2">
    <source>
        <dbReference type="SAM" id="Phobius"/>
    </source>
</evidence>
<gene>
    <name evidence="3" type="ORF">H6A13_05025</name>
</gene>
<reference evidence="3" key="2">
    <citation type="journal article" date="2021" name="Sci. Rep.">
        <title>The distribution of antibiotic resistance genes in chicken gut microbiota commensals.</title>
        <authorList>
            <person name="Juricova H."/>
            <person name="Matiasovicova J."/>
            <person name="Kubasova T."/>
            <person name="Cejkova D."/>
            <person name="Rychlik I."/>
        </authorList>
    </citation>
    <scope>NUCLEOTIDE SEQUENCE</scope>
    <source>
        <strain evidence="3">An420c</strain>
    </source>
</reference>
<dbReference type="InterPro" id="IPR021338">
    <property type="entry name" value="DUF2953"/>
</dbReference>
<dbReference type="Proteomes" id="UP000713880">
    <property type="component" value="Unassembled WGS sequence"/>
</dbReference>